<dbReference type="GO" id="GO:0020037">
    <property type="term" value="F:heme binding"/>
    <property type="evidence" value="ECO:0007669"/>
    <property type="project" value="InterPro"/>
</dbReference>
<evidence type="ECO:0000256" key="9">
    <source>
        <dbReference type="ARBA" id="ARBA00023033"/>
    </source>
</evidence>
<dbReference type="InterPro" id="IPR050665">
    <property type="entry name" value="Cytochrome_P450_Monooxygen"/>
</dbReference>
<dbReference type="Pfam" id="PF00067">
    <property type="entry name" value="p450"/>
    <property type="match status" value="1"/>
</dbReference>
<dbReference type="AlphaFoldDB" id="A0AA88S0B1"/>
<keyword evidence="9" id="KW-0503">Monooxygenase</keyword>
<keyword evidence="8" id="KW-0408">Iron</keyword>
<gene>
    <name evidence="11" type="ORF">RJ640_006981</name>
</gene>
<dbReference type="Proteomes" id="UP001187471">
    <property type="component" value="Unassembled WGS sequence"/>
</dbReference>
<accession>A0AA88S0B1</accession>
<comment type="similarity">
    <text evidence="2">Belongs to the cytochrome P450 family.</text>
</comment>
<dbReference type="GO" id="GO:0016705">
    <property type="term" value="F:oxidoreductase activity, acting on paired donors, with incorporation or reduction of molecular oxygen"/>
    <property type="evidence" value="ECO:0007669"/>
    <property type="project" value="InterPro"/>
</dbReference>
<sequence length="88" mass="10203">MNMIINESLRLYPPPPSLKHEAKLGKFNVPANTTLVIPTLSIHHDTKIWQKDAQLFKPKRFSEGLLKLRTTTRQYFFPSVWGLKVAWA</sequence>
<organism evidence="11 12">
    <name type="scientific">Escallonia rubra</name>
    <dbReference type="NCBI Taxonomy" id="112253"/>
    <lineage>
        <taxon>Eukaryota</taxon>
        <taxon>Viridiplantae</taxon>
        <taxon>Streptophyta</taxon>
        <taxon>Embryophyta</taxon>
        <taxon>Tracheophyta</taxon>
        <taxon>Spermatophyta</taxon>
        <taxon>Magnoliopsida</taxon>
        <taxon>eudicotyledons</taxon>
        <taxon>Gunneridae</taxon>
        <taxon>Pentapetalae</taxon>
        <taxon>asterids</taxon>
        <taxon>campanulids</taxon>
        <taxon>Escalloniales</taxon>
        <taxon>Escalloniaceae</taxon>
        <taxon>Escallonia</taxon>
    </lineage>
</organism>
<keyword evidence="5" id="KW-0479">Metal-binding</keyword>
<dbReference type="EMBL" id="JAVXUO010001545">
    <property type="protein sequence ID" value="KAK2981280.1"/>
    <property type="molecule type" value="Genomic_DNA"/>
</dbReference>
<evidence type="ECO:0000256" key="10">
    <source>
        <dbReference type="ARBA" id="ARBA00023136"/>
    </source>
</evidence>
<dbReference type="InterPro" id="IPR001128">
    <property type="entry name" value="Cyt_P450"/>
</dbReference>
<evidence type="ECO:0000313" key="12">
    <source>
        <dbReference type="Proteomes" id="UP001187471"/>
    </source>
</evidence>
<keyword evidence="7" id="KW-0560">Oxidoreductase</keyword>
<keyword evidence="4" id="KW-0812">Transmembrane</keyword>
<evidence type="ECO:0000256" key="4">
    <source>
        <dbReference type="ARBA" id="ARBA00022692"/>
    </source>
</evidence>
<dbReference type="Gene3D" id="1.10.630.10">
    <property type="entry name" value="Cytochrome P450"/>
    <property type="match status" value="1"/>
</dbReference>
<evidence type="ECO:0000256" key="6">
    <source>
        <dbReference type="ARBA" id="ARBA00022989"/>
    </source>
</evidence>
<dbReference type="SUPFAM" id="SSF48264">
    <property type="entry name" value="Cytochrome P450"/>
    <property type="match status" value="1"/>
</dbReference>
<dbReference type="PANTHER" id="PTHR24282:SF20">
    <property type="entry name" value="CYTOCHROME P450 CYP749A22-LIKE"/>
    <property type="match status" value="1"/>
</dbReference>
<evidence type="ECO:0008006" key="13">
    <source>
        <dbReference type="Google" id="ProtNLM"/>
    </source>
</evidence>
<dbReference type="InterPro" id="IPR036396">
    <property type="entry name" value="Cyt_P450_sf"/>
</dbReference>
<evidence type="ECO:0000313" key="11">
    <source>
        <dbReference type="EMBL" id="KAK2981280.1"/>
    </source>
</evidence>
<proteinExistence type="inferred from homology"/>
<keyword evidence="6" id="KW-1133">Transmembrane helix</keyword>
<evidence type="ECO:0000256" key="2">
    <source>
        <dbReference type="ARBA" id="ARBA00010617"/>
    </source>
</evidence>
<dbReference type="GO" id="GO:0016020">
    <property type="term" value="C:membrane"/>
    <property type="evidence" value="ECO:0007669"/>
    <property type="project" value="UniProtKB-SubCell"/>
</dbReference>
<dbReference type="GO" id="GO:0005506">
    <property type="term" value="F:iron ion binding"/>
    <property type="evidence" value="ECO:0007669"/>
    <property type="project" value="InterPro"/>
</dbReference>
<evidence type="ECO:0000256" key="8">
    <source>
        <dbReference type="ARBA" id="ARBA00023004"/>
    </source>
</evidence>
<evidence type="ECO:0000256" key="1">
    <source>
        <dbReference type="ARBA" id="ARBA00004370"/>
    </source>
</evidence>
<evidence type="ECO:0000256" key="3">
    <source>
        <dbReference type="ARBA" id="ARBA00022617"/>
    </source>
</evidence>
<comment type="subcellular location">
    <subcellularLocation>
        <location evidence="1">Membrane</location>
    </subcellularLocation>
</comment>
<reference evidence="11" key="1">
    <citation type="submission" date="2022-12" db="EMBL/GenBank/DDBJ databases">
        <title>Draft genome assemblies for two species of Escallonia (Escalloniales).</title>
        <authorList>
            <person name="Chanderbali A."/>
            <person name="Dervinis C."/>
            <person name="Anghel I."/>
            <person name="Soltis D."/>
            <person name="Soltis P."/>
            <person name="Zapata F."/>
        </authorList>
    </citation>
    <scope>NUCLEOTIDE SEQUENCE</scope>
    <source>
        <strain evidence="11">UCBG92.1500</strain>
        <tissue evidence="11">Leaf</tissue>
    </source>
</reference>
<comment type="caution">
    <text evidence="11">The sequence shown here is derived from an EMBL/GenBank/DDBJ whole genome shotgun (WGS) entry which is preliminary data.</text>
</comment>
<dbReference type="GO" id="GO:0004497">
    <property type="term" value="F:monooxygenase activity"/>
    <property type="evidence" value="ECO:0007669"/>
    <property type="project" value="UniProtKB-KW"/>
</dbReference>
<keyword evidence="3" id="KW-0349">Heme</keyword>
<evidence type="ECO:0000256" key="5">
    <source>
        <dbReference type="ARBA" id="ARBA00022723"/>
    </source>
</evidence>
<protein>
    <recommendedName>
        <fullName evidence="13">Cytochrome P450</fullName>
    </recommendedName>
</protein>
<keyword evidence="10" id="KW-0472">Membrane</keyword>
<evidence type="ECO:0000256" key="7">
    <source>
        <dbReference type="ARBA" id="ARBA00023002"/>
    </source>
</evidence>
<keyword evidence="12" id="KW-1185">Reference proteome</keyword>
<dbReference type="PANTHER" id="PTHR24282">
    <property type="entry name" value="CYTOCHROME P450 FAMILY MEMBER"/>
    <property type="match status" value="1"/>
</dbReference>
<name>A0AA88S0B1_9ASTE</name>